<dbReference type="Gene3D" id="1.20.1110.10">
    <property type="entry name" value="Calcium-transporting ATPase, transmembrane domain"/>
    <property type="match status" value="1"/>
</dbReference>
<dbReference type="GO" id="GO:0000166">
    <property type="term" value="F:nucleotide binding"/>
    <property type="evidence" value="ECO:0007669"/>
    <property type="project" value="InterPro"/>
</dbReference>
<dbReference type="Gene3D" id="3.40.1110.10">
    <property type="entry name" value="Calcium-transporting ATPase, cytoplasmic domain N"/>
    <property type="match status" value="1"/>
</dbReference>
<dbReference type="InterPro" id="IPR023299">
    <property type="entry name" value="ATPase_P-typ_cyto_dom_N"/>
</dbReference>
<dbReference type="Pfam" id="PF13246">
    <property type="entry name" value="Cation_ATPase"/>
    <property type="match status" value="1"/>
</dbReference>
<dbReference type="GO" id="GO:1990573">
    <property type="term" value="P:potassium ion import across plasma membrane"/>
    <property type="evidence" value="ECO:0007669"/>
    <property type="project" value="TreeGrafter"/>
</dbReference>
<gene>
    <name evidence="4" type="ORF">DID88_009759</name>
</gene>
<keyword evidence="2" id="KW-1003">Cell membrane</keyword>
<comment type="caution">
    <text evidence="4">The sequence shown here is derived from an EMBL/GenBank/DDBJ whole genome shotgun (WGS) entry which is preliminary data.</text>
</comment>
<evidence type="ECO:0000313" key="5">
    <source>
        <dbReference type="Proteomes" id="UP000249056"/>
    </source>
</evidence>
<keyword evidence="3" id="KW-1133">Transmembrane helix</keyword>
<dbReference type="Gene3D" id="3.40.50.1000">
    <property type="entry name" value="HAD superfamily/HAD-like"/>
    <property type="match status" value="1"/>
</dbReference>
<evidence type="ECO:0000256" key="1">
    <source>
        <dbReference type="ARBA" id="ARBA00004651"/>
    </source>
</evidence>
<dbReference type="EMBL" id="QKRW01000039">
    <property type="protein sequence ID" value="RAL60563.1"/>
    <property type="molecule type" value="Genomic_DNA"/>
</dbReference>
<evidence type="ECO:0000313" key="4">
    <source>
        <dbReference type="EMBL" id="RAL60563.1"/>
    </source>
</evidence>
<keyword evidence="3" id="KW-0472">Membrane</keyword>
<dbReference type="SUPFAM" id="SSF81660">
    <property type="entry name" value="Metal cation-transporting ATPase, ATP-binding domain N"/>
    <property type="match status" value="1"/>
</dbReference>
<dbReference type="GO" id="GO:0036376">
    <property type="term" value="P:sodium ion export across plasma membrane"/>
    <property type="evidence" value="ECO:0007669"/>
    <property type="project" value="TreeGrafter"/>
</dbReference>
<dbReference type="GO" id="GO:0006883">
    <property type="term" value="P:intracellular sodium ion homeostasis"/>
    <property type="evidence" value="ECO:0007669"/>
    <property type="project" value="TreeGrafter"/>
</dbReference>
<keyword evidence="3" id="KW-0812">Transmembrane</keyword>
<protein>
    <submittedName>
        <fullName evidence="4">Uncharacterized protein</fullName>
    </submittedName>
</protein>
<comment type="subcellular location">
    <subcellularLocation>
        <location evidence="1">Cell membrane</location>
        <topology evidence="1">Multi-pass membrane protein</topology>
    </subcellularLocation>
</comment>
<name>A0A395IMF3_9HELO</name>
<sequence length="342" mass="37790">MTPLGESLPLSGMVDNTDENYLEAKCIGLQGTHYISGSGIGIVVATGDITVFGRIAKLTNTPKTEMTTLEREVFNFGLVIVTIMVTMIVLVIIIWYAYRYIECSMGTNSMTPQTARDEMISSGRDKTTISQMRPIAGLCNSGEFDASAIRLPSSERKINGDATNQAVLRFSESLGPVSELRNMWRKTFELAFNNKNRYMIRTLALTEPSGLTYALAEAEASSFGPDDTCSRYTTTGGDSKELDDETLSKIDEIKNGWSIDGRRIILLARKIIEKYELRTTPESSHFENEILSRARSSLTLVALLGIVDPPRDEISSVVFTLRRAGIRIFMAGALSSPFYTPD</sequence>
<dbReference type="AlphaFoldDB" id="A0A395IMF3"/>
<dbReference type="InterPro" id="IPR023214">
    <property type="entry name" value="HAD_sf"/>
</dbReference>
<evidence type="ECO:0000256" key="2">
    <source>
        <dbReference type="ARBA" id="ARBA00022475"/>
    </source>
</evidence>
<feature type="transmembrane region" description="Helical" evidence="3">
    <location>
        <begin position="73"/>
        <end position="98"/>
    </location>
</feature>
<reference evidence="4 5" key="1">
    <citation type="submission" date="2018-06" db="EMBL/GenBank/DDBJ databases">
        <title>Genome Sequence of the Brown Rot Fungal Pathogen Monilinia fructigena.</title>
        <authorList>
            <person name="Landi L."/>
            <person name="De Miccolis Angelini R.M."/>
            <person name="Pollastro S."/>
            <person name="Abate D."/>
            <person name="Faretra F."/>
            <person name="Romanazzi G."/>
        </authorList>
    </citation>
    <scope>NUCLEOTIDE SEQUENCE [LARGE SCALE GENOMIC DNA]</scope>
    <source>
        <strain evidence="4 5">Mfrg269</strain>
    </source>
</reference>
<dbReference type="GO" id="GO:1902600">
    <property type="term" value="P:proton transmembrane transport"/>
    <property type="evidence" value="ECO:0007669"/>
    <property type="project" value="TreeGrafter"/>
</dbReference>
<organism evidence="4 5">
    <name type="scientific">Monilinia fructigena</name>
    <dbReference type="NCBI Taxonomy" id="38457"/>
    <lineage>
        <taxon>Eukaryota</taxon>
        <taxon>Fungi</taxon>
        <taxon>Dikarya</taxon>
        <taxon>Ascomycota</taxon>
        <taxon>Pezizomycotina</taxon>
        <taxon>Leotiomycetes</taxon>
        <taxon>Helotiales</taxon>
        <taxon>Sclerotiniaceae</taxon>
        <taxon>Monilinia</taxon>
    </lineage>
</organism>
<evidence type="ECO:0000256" key="3">
    <source>
        <dbReference type="SAM" id="Phobius"/>
    </source>
</evidence>
<dbReference type="OrthoDB" id="158672at2759"/>
<dbReference type="PANTHER" id="PTHR43294">
    <property type="entry name" value="SODIUM/POTASSIUM-TRANSPORTING ATPASE SUBUNIT ALPHA"/>
    <property type="match status" value="1"/>
</dbReference>
<dbReference type="InterPro" id="IPR050510">
    <property type="entry name" value="Cation_transp_ATPase_P-type"/>
</dbReference>
<dbReference type="PANTHER" id="PTHR43294:SF21">
    <property type="entry name" value="CATION TRANSPORTING ATPASE"/>
    <property type="match status" value="1"/>
</dbReference>
<dbReference type="GO" id="GO:0005391">
    <property type="term" value="F:P-type sodium:potassium-exchanging transporter activity"/>
    <property type="evidence" value="ECO:0007669"/>
    <property type="project" value="TreeGrafter"/>
</dbReference>
<proteinExistence type="predicted"/>
<dbReference type="GO" id="GO:0005886">
    <property type="term" value="C:plasma membrane"/>
    <property type="evidence" value="ECO:0007669"/>
    <property type="project" value="UniProtKB-SubCell"/>
</dbReference>
<dbReference type="Proteomes" id="UP000249056">
    <property type="component" value="Unassembled WGS sequence"/>
</dbReference>
<accession>A0A395IMF3</accession>
<dbReference type="GO" id="GO:0030007">
    <property type="term" value="P:intracellular potassium ion homeostasis"/>
    <property type="evidence" value="ECO:0007669"/>
    <property type="project" value="TreeGrafter"/>
</dbReference>
<dbReference type="Gene3D" id="2.70.150.10">
    <property type="entry name" value="Calcium-transporting ATPase, cytoplasmic transduction domain A"/>
    <property type="match status" value="1"/>
</dbReference>
<keyword evidence="5" id="KW-1185">Reference proteome</keyword>